<evidence type="ECO:0000313" key="4">
    <source>
        <dbReference type="EMBL" id="MWB76867.1"/>
    </source>
</evidence>
<accession>A0A844VZL3</accession>
<dbReference type="GO" id="GO:0005737">
    <property type="term" value="C:cytoplasm"/>
    <property type="evidence" value="ECO:0007669"/>
    <property type="project" value="TreeGrafter"/>
</dbReference>
<keyword evidence="5" id="KW-1185">Reference proteome</keyword>
<dbReference type="GO" id="GO:0016831">
    <property type="term" value="F:carboxy-lyase activity"/>
    <property type="evidence" value="ECO:0007669"/>
    <property type="project" value="InterPro"/>
</dbReference>
<gene>
    <name evidence="4" type="ORF">GLS40_02375</name>
</gene>
<protein>
    <submittedName>
        <fullName evidence="4">Amidohydrolase family protein</fullName>
    </submittedName>
</protein>
<proteinExistence type="predicted"/>
<dbReference type="InterPro" id="IPR032466">
    <property type="entry name" value="Metal_Hydrolase"/>
</dbReference>
<comment type="caution">
    <text evidence="4">The sequence shown here is derived from an EMBL/GenBank/DDBJ whole genome shotgun (WGS) entry which is preliminary data.</text>
</comment>
<dbReference type="GO" id="GO:0019748">
    <property type="term" value="P:secondary metabolic process"/>
    <property type="evidence" value="ECO:0007669"/>
    <property type="project" value="TreeGrafter"/>
</dbReference>
<keyword evidence="4" id="KW-0378">Hydrolase</keyword>
<name>A0A844VZL3_9RHOB</name>
<dbReference type="SUPFAM" id="SSF51556">
    <property type="entry name" value="Metallo-dependent hydrolases"/>
    <property type="match status" value="1"/>
</dbReference>
<dbReference type="InterPro" id="IPR006680">
    <property type="entry name" value="Amidohydro-rel"/>
</dbReference>
<feature type="region of interest" description="Disordered" evidence="2">
    <location>
        <begin position="63"/>
        <end position="89"/>
    </location>
</feature>
<feature type="domain" description="Amidohydrolase-related" evidence="3">
    <location>
        <begin position="23"/>
        <end position="369"/>
    </location>
</feature>
<dbReference type="GO" id="GO:0016787">
    <property type="term" value="F:hydrolase activity"/>
    <property type="evidence" value="ECO:0007669"/>
    <property type="project" value="UniProtKB-KW"/>
</dbReference>
<dbReference type="RefSeq" id="WP_160380991.1">
    <property type="nucleotide sequence ID" value="NZ_WNXQ01000001.1"/>
</dbReference>
<dbReference type="AlphaFoldDB" id="A0A844VZL3"/>
<dbReference type="PANTHER" id="PTHR21240:SF28">
    <property type="entry name" value="ISO-OROTATE DECARBOXYLASE (EUROFUNG)"/>
    <property type="match status" value="1"/>
</dbReference>
<dbReference type="PANTHER" id="PTHR21240">
    <property type="entry name" value="2-AMINO-3-CARBOXYLMUCONATE-6-SEMIALDEHYDE DECARBOXYLASE"/>
    <property type="match status" value="1"/>
</dbReference>
<keyword evidence="1" id="KW-0456">Lyase</keyword>
<dbReference type="Pfam" id="PF04909">
    <property type="entry name" value="Amidohydro_2"/>
    <property type="match status" value="1"/>
</dbReference>
<evidence type="ECO:0000259" key="3">
    <source>
        <dbReference type="Pfam" id="PF04909"/>
    </source>
</evidence>
<dbReference type="InterPro" id="IPR032465">
    <property type="entry name" value="ACMSD"/>
</dbReference>
<evidence type="ECO:0000256" key="1">
    <source>
        <dbReference type="ARBA" id="ARBA00023239"/>
    </source>
</evidence>
<evidence type="ECO:0000256" key="2">
    <source>
        <dbReference type="SAM" id="MobiDB-lite"/>
    </source>
</evidence>
<organism evidence="4 5">
    <name type="scientific">Pseudooceanicola pacificus</name>
    <dbReference type="NCBI Taxonomy" id="2676438"/>
    <lineage>
        <taxon>Bacteria</taxon>
        <taxon>Pseudomonadati</taxon>
        <taxon>Pseudomonadota</taxon>
        <taxon>Alphaproteobacteria</taxon>
        <taxon>Rhodobacterales</taxon>
        <taxon>Paracoccaceae</taxon>
        <taxon>Pseudooceanicola</taxon>
    </lineage>
</organism>
<dbReference type="Gene3D" id="3.20.20.140">
    <property type="entry name" value="Metal-dependent hydrolases"/>
    <property type="match status" value="1"/>
</dbReference>
<sequence length="372" mass="41782">MNIETNPQAQDAGGAKVRTGIADCDIHPSPRDFEKEVYPFLETRWQRYIESYGMVQRVGFMGGTQYPKGQPRASRRDSFPPGGGGPGSDLAFMRQQHLDPHNVELGVMIPLRVGQQILNIDLAIAICSAMNDWQIAEWTSQEPRLKGSILTAYQDAGAAVREIERHAGKDDFVQVSMLSRTPEPMGNRMYWPIYEAAAAAGLPVGVHAFGYGGTPVTGGGWPSYYMEDMMAHSQSCQALITSMVFEGVFERIPGFRLVIVEAGIAWLPALAWRLDAIWRKNRGELTAVKRPPSDYIRECIWLTSQPIEEPDTRQHLVDAIDWIGWDRVLYASDYPHWDFDDPQQVLPVKLTRAQRDNFFRDNAFSAYGLSDG</sequence>
<dbReference type="EMBL" id="WNXQ01000001">
    <property type="protein sequence ID" value="MWB76867.1"/>
    <property type="molecule type" value="Genomic_DNA"/>
</dbReference>
<evidence type="ECO:0000313" key="5">
    <source>
        <dbReference type="Proteomes" id="UP000443843"/>
    </source>
</evidence>
<dbReference type="Proteomes" id="UP000443843">
    <property type="component" value="Unassembled WGS sequence"/>
</dbReference>
<reference evidence="4 5" key="1">
    <citation type="submission" date="2019-11" db="EMBL/GenBank/DDBJ databases">
        <title>Pseudooceanicola pacifica sp. nov., isolated from deep-sea sediment of the Pacific Ocean.</title>
        <authorList>
            <person name="Lyu L."/>
        </authorList>
    </citation>
    <scope>NUCLEOTIDE SEQUENCE [LARGE SCALE GENOMIC DNA]</scope>
    <source>
        <strain evidence="4 5">216_PA32_1</strain>
    </source>
</reference>